<evidence type="ECO:0000313" key="2">
    <source>
        <dbReference type="Proteomes" id="UP000789920"/>
    </source>
</evidence>
<gene>
    <name evidence="1" type="ORF">RPERSI_LOCUS11563</name>
</gene>
<evidence type="ECO:0000313" key="1">
    <source>
        <dbReference type="EMBL" id="CAG8724262.1"/>
    </source>
</evidence>
<name>A0ACA9PV63_9GLOM</name>
<feature type="non-terminal residue" evidence="1">
    <location>
        <position position="63"/>
    </location>
</feature>
<dbReference type="Proteomes" id="UP000789920">
    <property type="component" value="Unassembled WGS sequence"/>
</dbReference>
<proteinExistence type="predicted"/>
<keyword evidence="2" id="KW-1185">Reference proteome</keyword>
<protein>
    <submittedName>
        <fullName evidence="1">24020_t:CDS:1</fullName>
    </submittedName>
</protein>
<accession>A0ACA9PV63</accession>
<comment type="caution">
    <text evidence="1">The sequence shown here is derived from an EMBL/GenBank/DDBJ whole genome shotgun (WGS) entry which is preliminary data.</text>
</comment>
<reference evidence="1" key="1">
    <citation type="submission" date="2021-06" db="EMBL/GenBank/DDBJ databases">
        <authorList>
            <person name="Kallberg Y."/>
            <person name="Tangrot J."/>
            <person name="Rosling A."/>
        </authorList>
    </citation>
    <scope>NUCLEOTIDE SEQUENCE</scope>
    <source>
        <strain evidence="1">MA461A</strain>
    </source>
</reference>
<organism evidence="1 2">
    <name type="scientific">Racocetra persica</name>
    <dbReference type="NCBI Taxonomy" id="160502"/>
    <lineage>
        <taxon>Eukaryota</taxon>
        <taxon>Fungi</taxon>
        <taxon>Fungi incertae sedis</taxon>
        <taxon>Mucoromycota</taxon>
        <taxon>Glomeromycotina</taxon>
        <taxon>Glomeromycetes</taxon>
        <taxon>Diversisporales</taxon>
        <taxon>Gigasporaceae</taxon>
        <taxon>Racocetra</taxon>
    </lineage>
</organism>
<dbReference type="EMBL" id="CAJVQC010023876">
    <property type="protein sequence ID" value="CAG8724262.1"/>
    <property type="molecule type" value="Genomic_DNA"/>
</dbReference>
<feature type="non-terminal residue" evidence="1">
    <location>
        <position position="1"/>
    </location>
</feature>
<sequence>PNPEKRPTAKSVNHQVGLWIEEILSSDEDNEIKKQFLENDNTSQGLLKPVVLTDSAANNTIHI</sequence>